<evidence type="ECO:0000313" key="8">
    <source>
        <dbReference type="EMBL" id="KAH6598909.1"/>
    </source>
</evidence>
<name>A0ABQ8FIM9_9FUNG</name>
<evidence type="ECO:0000256" key="4">
    <source>
        <dbReference type="ARBA" id="ARBA00023212"/>
    </source>
</evidence>
<evidence type="ECO:0000256" key="6">
    <source>
        <dbReference type="ARBA" id="ARBA00034777"/>
    </source>
</evidence>
<organism evidence="8 9">
    <name type="scientific">Batrachochytrium salamandrivorans</name>
    <dbReference type="NCBI Taxonomy" id="1357716"/>
    <lineage>
        <taxon>Eukaryota</taxon>
        <taxon>Fungi</taxon>
        <taxon>Fungi incertae sedis</taxon>
        <taxon>Chytridiomycota</taxon>
        <taxon>Chytridiomycota incertae sedis</taxon>
        <taxon>Chytridiomycetes</taxon>
        <taxon>Rhizophydiales</taxon>
        <taxon>Rhizophydiales incertae sedis</taxon>
        <taxon>Batrachochytrium</taxon>
    </lineage>
</organism>
<keyword evidence="9" id="KW-1185">Reference proteome</keyword>
<evidence type="ECO:0000256" key="3">
    <source>
        <dbReference type="ARBA" id="ARBA00022490"/>
    </source>
</evidence>
<gene>
    <name evidence="8" type="ORF">BASA50_003415</name>
</gene>
<protein>
    <submittedName>
        <fullName evidence="8">Uncharacterized protein</fullName>
    </submittedName>
</protein>
<keyword evidence="4" id="KW-0206">Cytoskeleton</keyword>
<dbReference type="InterPro" id="IPR029214">
    <property type="entry name" value="CFAP144"/>
</dbReference>
<evidence type="ECO:0000256" key="1">
    <source>
        <dbReference type="ARBA" id="ARBA00004138"/>
    </source>
</evidence>
<accession>A0ABQ8FIM9</accession>
<comment type="similarity">
    <text evidence="6">Belongs to the CFAP144 family.</text>
</comment>
<dbReference type="Pfam" id="PF14886">
    <property type="entry name" value="FAM183"/>
    <property type="match status" value="1"/>
</dbReference>
<dbReference type="Proteomes" id="UP001648503">
    <property type="component" value="Unassembled WGS sequence"/>
</dbReference>
<evidence type="ECO:0000256" key="2">
    <source>
        <dbReference type="ARBA" id="ARBA00004245"/>
    </source>
</evidence>
<comment type="caution">
    <text evidence="8">The sequence shown here is derived from an EMBL/GenBank/DDBJ whole genome shotgun (WGS) entry which is preliminary data.</text>
</comment>
<sequence>MSGKERKGKAIGGASSTTSSRGTMSIVGDAILAETIKKELHHFRLNEQYMLSPSSIKNLVFTNTPTSLSVDVAALDSDQTGTDAAIQQHFQRSKYCPRSYDATPQTTSGMYGWDTEPLVRVTDSRFCHFKVVTDITKKYGTCVLTGDKANEAQKTGGRSK</sequence>
<reference evidence="8 9" key="1">
    <citation type="submission" date="2021-02" db="EMBL/GenBank/DDBJ databases">
        <title>Variation within the Batrachochytrium salamandrivorans European outbreak.</title>
        <authorList>
            <person name="Kelly M."/>
            <person name="Pasmans F."/>
            <person name="Shea T.P."/>
            <person name="Munoz J.F."/>
            <person name="Carranza S."/>
            <person name="Cuomo C.A."/>
            <person name="Martel A."/>
        </authorList>
    </citation>
    <scope>NUCLEOTIDE SEQUENCE [LARGE SCALE GENOMIC DNA]</scope>
    <source>
        <strain evidence="8 9">AMFP18/2</strain>
    </source>
</reference>
<evidence type="ECO:0000256" key="7">
    <source>
        <dbReference type="SAM" id="MobiDB-lite"/>
    </source>
</evidence>
<comment type="subcellular location">
    <subcellularLocation>
        <location evidence="1">Cell projection</location>
        <location evidence="1">Cilium</location>
    </subcellularLocation>
    <subcellularLocation>
        <location evidence="2">Cytoplasm</location>
        <location evidence="2">Cytoskeleton</location>
    </subcellularLocation>
</comment>
<proteinExistence type="inferred from homology"/>
<evidence type="ECO:0000256" key="5">
    <source>
        <dbReference type="ARBA" id="ARBA00023273"/>
    </source>
</evidence>
<keyword evidence="5" id="KW-0966">Cell projection</keyword>
<keyword evidence="3" id="KW-0963">Cytoplasm</keyword>
<dbReference type="EMBL" id="JAFCIX010000093">
    <property type="protein sequence ID" value="KAH6598909.1"/>
    <property type="molecule type" value="Genomic_DNA"/>
</dbReference>
<evidence type="ECO:0000313" key="9">
    <source>
        <dbReference type="Proteomes" id="UP001648503"/>
    </source>
</evidence>
<feature type="region of interest" description="Disordered" evidence="7">
    <location>
        <begin position="1"/>
        <end position="20"/>
    </location>
</feature>